<evidence type="ECO:0008006" key="3">
    <source>
        <dbReference type="Google" id="ProtNLM"/>
    </source>
</evidence>
<evidence type="ECO:0000313" key="2">
    <source>
        <dbReference type="Proteomes" id="UP000027222"/>
    </source>
</evidence>
<gene>
    <name evidence="1" type="ORF">GALMADRAFT_159883</name>
</gene>
<dbReference type="HOGENOM" id="CLU_591898_0_0_1"/>
<evidence type="ECO:0000313" key="1">
    <source>
        <dbReference type="EMBL" id="KDR70386.1"/>
    </source>
</evidence>
<proteinExistence type="predicted"/>
<dbReference type="EMBL" id="KL142397">
    <property type="protein sequence ID" value="KDR70386.1"/>
    <property type="molecule type" value="Genomic_DNA"/>
</dbReference>
<dbReference type="AlphaFoldDB" id="A0A067SHK7"/>
<name>A0A067SHK7_GALM3</name>
<sequence>MASWNPVHLPTEIKDLIIDELDIDIDGFSEETTVNRAALRSCLFVSRHFRQRARRLLFRSIYLYDDEGLPHFRERLFRLHQLIESPANDHSLGIVSDIRNFSIMAEFGDHEEGSDDESEDGEEESTVANVTVKYLPGILKALMTGAHNLRHFHMESSAESDLMGCNWTALPSEVRSTVRVLLTLRPLWCLEMRNFNEVPNDFFHQTNITHLVTRNLTPRELEPTFDESPAGSSFHGVQLTLGPVETLDTDQYFPIHRMVDVSRNQSSQTHLLKKIKLLVLDRDDFTKVAHLLHAAYLVEESLLYFTSLLDYDYPLETKLDFSPLQNMTDLTMMYSERLITSSLDSVPKSLEHAFTLLKSGSSIVFLTLEFSSDFRSPDYTVIHDDIIYQPKDEHWKPLDSALSGPLYPRLRCLDLHINLNSESSQIERRFQASMQDTAILLKAAFPYVSDLWTFVCFLSNVTKPAESTNPELEIIALLPWPS</sequence>
<keyword evidence="2" id="KW-1185">Reference proteome</keyword>
<dbReference type="Proteomes" id="UP000027222">
    <property type="component" value="Unassembled WGS sequence"/>
</dbReference>
<accession>A0A067SHK7</accession>
<reference evidence="2" key="1">
    <citation type="journal article" date="2014" name="Proc. Natl. Acad. Sci. U.S.A.">
        <title>Extensive sampling of basidiomycete genomes demonstrates inadequacy of the white-rot/brown-rot paradigm for wood decay fungi.</title>
        <authorList>
            <person name="Riley R."/>
            <person name="Salamov A.A."/>
            <person name="Brown D.W."/>
            <person name="Nagy L.G."/>
            <person name="Floudas D."/>
            <person name="Held B.W."/>
            <person name="Levasseur A."/>
            <person name="Lombard V."/>
            <person name="Morin E."/>
            <person name="Otillar R."/>
            <person name="Lindquist E.A."/>
            <person name="Sun H."/>
            <person name="LaButti K.M."/>
            <person name="Schmutz J."/>
            <person name="Jabbour D."/>
            <person name="Luo H."/>
            <person name="Baker S.E."/>
            <person name="Pisabarro A.G."/>
            <person name="Walton J.D."/>
            <person name="Blanchette R.A."/>
            <person name="Henrissat B."/>
            <person name="Martin F."/>
            <person name="Cullen D."/>
            <person name="Hibbett D.S."/>
            <person name="Grigoriev I.V."/>
        </authorList>
    </citation>
    <scope>NUCLEOTIDE SEQUENCE [LARGE SCALE GENOMIC DNA]</scope>
    <source>
        <strain evidence="2">CBS 339.88</strain>
    </source>
</reference>
<dbReference type="OrthoDB" id="2856167at2759"/>
<protein>
    <recommendedName>
        <fullName evidence="3">F-box domain-containing protein</fullName>
    </recommendedName>
</protein>
<organism evidence="1 2">
    <name type="scientific">Galerina marginata (strain CBS 339.88)</name>
    <dbReference type="NCBI Taxonomy" id="685588"/>
    <lineage>
        <taxon>Eukaryota</taxon>
        <taxon>Fungi</taxon>
        <taxon>Dikarya</taxon>
        <taxon>Basidiomycota</taxon>
        <taxon>Agaricomycotina</taxon>
        <taxon>Agaricomycetes</taxon>
        <taxon>Agaricomycetidae</taxon>
        <taxon>Agaricales</taxon>
        <taxon>Agaricineae</taxon>
        <taxon>Strophariaceae</taxon>
        <taxon>Galerina</taxon>
    </lineage>
</organism>